<protein>
    <submittedName>
        <fullName evidence="2">Uncharacterized protein</fullName>
    </submittedName>
</protein>
<proteinExistence type="predicted"/>
<name>A0A8R1UUG1_PRIPA</name>
<sequence length="174" mass="19685">MHVKGLVCCAPPEQTRSARANDPYPIMSLLQYPIYHCPIPFLPYGLTTAYRIPHRDLVIQQDPLIPDHLPYTILLIDRSSRGGGVAIIIRDYLSYSTVTLPSSEHEITCIDLFHQSAYFRLCVVYRPPTYSLSKSESLITCLSDMLRLPILSLLSVTSILILFVLIPHLLIDFS</sequence>
<dbReference type="AlphaFoldDB" id="A0A8R1UUG1"/>
<accession>A0A8R1UUG1</accession>
<evidence type="ECO:0000313" key="2">
    <source>
        <dbReference type="EnsemblMetazoa" id="PPA40614.1"/>
    </source>
</evidence>
<reference evidence="2" key="2">
    <citation type="submission" date="2022-06" db="UniProtKB">
        <authorList>
            <consortium name="EnsemblMetazoa"/>
        </authorList>
    </citation>
    <scope>IDENTIFICATION</scope>
    <source>
        <strain evidence="2">PS312</strain>
    </source>
</reference>
<organism evidence="2 3">
    <name type="scientific">Pristionchus pacificus</name>
    <name type="common">Parasitic nematode worm</name>
    <dbReference type="NCBI Taxonomy" id="54126"/>
    <lineage>
        <taxon>Eukaryota</taxon>
        <taxon>Metazoa</taxon>
        <taxon>Ecdysozoa</taxon>
        <taxon>Nematoda</taxon>
        <taxon>Chromadorea</taxon>
        <taxon>Rhabditida</taxon>
        <taxon>Rhabditina</taxon>
        <taxon>Diplogasteromorpha</taxon>
        <taxon>Diplogasteroidea</taxon>
        <taxon>Neodiplogasteridae</taxon>
        <taxon>Pristionchus</taxon>
    </lineage>
</organism>
<gene>
    <name evidence="2" type="primary">WBGene00278983</name>
</gene>
<keyword evidence="1" id="KW-0812">Transmembrane</keyword>
<dbReference type="PANTHER" id="PTHR47510">
    <property type="entry name" value="REVERSE TRANSCRIPTASE DOMAIN-CONTAINING PROTEIN"/>
    <property type="match status" value="1"/>
</dbReference>
<evidence type="ECO:0000313" key="3">
    <source>
        <dbReference type="Proteomes" id="UP000005239"/>
    </source>
</evidence>
<dbReference type="Proteomes" id="UP000005239">
    <property type="component" value="Unassembled WGS sequence"/>
</dbReference>
<evidence type="ECO:0000256" key="1">
    <source>
        <dbReference type="SAM" id="Phobius"/>
    </source>
</evidence>
<feature type="transmembrane region" description="Helical" evidence="1">
    <location>
        <begin position="150"/>
        <end position="171"/>
    </location>
</feature>
<keyword evidence="3" id="KW-1185">Reference proteome</keyword>
<keyword evidence="1" id="KW-1133">Transmembrane helix</keyword>
<reference evidence="3" key="1">
    <citation type="journal article" date="2008" name="Nat. Genet.">
        <title>The Pristionchus pacificus genome provides a unique perspective on nematode lifestyle and parasitism.</title>
        <authorList>
            <person name="Dieterich C."/>
            <person name="Clifton S.W."/>
            <person name="Schuster L.N."/>
            <person name="Chinwalla A."/>
            <person name="Delehaunty K."/>
            <person name="Dinkelacker I."/>
            <person name="Fulton L."/>
            <person name="Fulton R."/>
            <person name="Godfrey J."/>
            <person name="Minx P."/>
            <person name="Mitreva M."/>
            <person name="Roeseler W."/>
            <person name="Tian H."/>
            <person name="Witte H."/>
            <person name="Yang S.P."/>
            <person name="Wilson R.K."/>
            <person name="Sommer R.J."/>
        </authorList>
    </citation>
    <scope>NUCLEOTIDE SEQUENCE [LARGE SCALE GENOMIC DNA]</scope>
    <source>
        <strain evidence="3">PS312</strain>
    </source>
</reference>
<dbReference type="PANTHER" id="PTHR47510:SF3">
    <property type="entry name" value="ENDO_EXONUCLEASE_PHOSPHATASE DOMAIN-CONTAINING PROTEIN"/>
    <property type="match status" value="1"/>
</dbReference>
<keyword evidence="1" id="KW-0472">Membrane</keyword>
<dbReference type="EnsemblMetazoa" id="PPA40614.1">
    <property type="protein sequence ID" value="PPA40614.1"/>
    <property type="gene ID" value="WBGene00278983"/>
</dbReference>